<feature type="domain" description="N-acetyltransferase" evidence="3">
    <location>
        <begin position="1"/>
        <end position="160"/>
    </location>
</feature>
<name>A0ABW0TT13_9BACL</name>
<keyword evidence="5" id="KW-1185">Reference proteome</keyword>
<protein>
    <submittedName>
        <fullName evidence="4">GNAT family N-acetyltransferase</fullName>
        <ecNumber evidence="4">2.3.-.-</ecNumber>
    </submittedName>
</protein>
<dbReference type="Proteomes" id="UP001596071">
    <property type="component" value="Unassembled WGS sequence"/>
</dbReference>
<dbReference type="SUPFAM" id="SSF55729">
    <property type="entry name" value="Acyl-CoA N-acyltransferases (Nat)"/>
    <property type="match status" value="1"/>
</dbReference>
<dbReference type="PANTHER" id="PTHR43420">
    <property type="entry name" value="ACETYLTRANSFERASE"/>
    <property type="match status" value="1"/>
</dbReference>
<evidence type="ECO:0000256" key="1">
    <source>
        <dbReference type="ARBA" id="ARBA00022679"/>
    </source>
</evidence>
<dbReference type="EMBL" id="JBHSNP010000002">
    <property type="protein sequence ID" value="MFC5602135.1"/>
    <property type="molecule type" value="Genomic_DNA"/>
</dbReference>
<gene>
    <name evidence="4" type="ORF">ACFPTP_02490</name>
</gene>
<evidence type="ECO:0000313" key="4">
    <source>
        <dbReference type="EMBL" id="MFC5602135.1"/>
    </source>
</evidence>
<comment type="caution">
    <text evidence="4">The sequence shown here is derived from an EMBL/GenBank/DDBJ whole genome shotgun (WGS) entry which is preliminary data.</text>
</comment>
<dbReference type="InterPro" id="IPR050680">
    <property type="entry name" value="YpeA/RimI_acetyltransf"/>
</dbReference>
<reference evidence="5" key="1">
    <citation type="journal article" date="2019" name="Int. J. Syst. Evol. Microbiol.">
        <title>The Global Catalogue of Microorganisms (GCM) 10K type strain sequencing project: providing services to taxonomists for standard genome sequencing and annotation.</title>
        <authorList>
            <consortium name="The Broad Institute Genomics Platform"/>
            <consortium name="The Broad Institute Genome Sequencing Center for Infectious Disease"/>
            <person name="Wu L."/>
            <person name="Ma J."/>
        </authorList>
    </citation>
    <scope>NUCLEOTIDE SEQUENCE [LARGE SCALE GENOMIC DNA]</scope>
    <source>
        <strain evidence="5">KACC 11299</strain>
    </source>
</reference>
<keyword evidence="1 4" id="KW-0808">Transferase</keyword>
<keyword evidence="2 4" id="KW-0012">Acyltransferase</keyword>
<dbReference type="PANTHER" id="PTHR43420:SF43">
    <property type="entry name" value="SPERMINE_SPERMIDINE ACETYLTRANSFERASE"/>
    <property type="match status" value="1"/>
</dbReference>
<dbReference type="RefSeq" id="WP_381441851.1">
    <property type="nucleotide sequence ID" value="NZ_JBHSNP010000002.1"/>
</dbReference>
<dbReference type="PROSITE" id="PS51186">
    <property type="entry name" value="GNAT"/>
    <property type="match status" value="1"/>
</dbReference>
<accession>A0ABW0TT13</accession>
<evidence type="ECO:0000256" key="2">
    <source>
        <dbReference type="ARBA" id="ARBA00023315"/>
    </source>
</evidence>
<dbReference type="CDD" id="cd04301">
    <property type="entry name" value="NAT_SF"/>
    <property type="match status" value="1"/>
</dbReference>
<proteinExistence type="predicted"/>
<evidence type="ECO:0000313" key="5">
    <source>
        <dbReference type="Proteomes" id="UP001596071"/>
    </source>
</evidence>
<evidence type="ECO:0000259" key="3">
    <source>
        <dbReference type="PROSITE" id="PS51186"/>
    </source>
</evidence>
<dbReference type="Pfam" id="PF13508">
    <property type="entry name" value="Acetyltransf_7"/>
    <property type="match status" value="1"/>
</dbReference>
<dbReference type="InterPro" id="IPR016181">
    <property type="entry name" value="Acyl_CoA_acyltransferase"/>
</dbReference>
<dbReference type="Gene3D" id="3.40.630.30">
    <property type="match status" value="1"/>
</dbReference>
<dbReference type="GO" id="GO:0016746">
    <property type="term" value="F:acyltransferase activity"/>
    <property type="evidence" value="ECO:0007669"/>
    <property type="project" value="UniProtKB-KW"/>
</dbReference>
<dbReference type="EC" id="2.3.-.-" evidence="4"/>
<organism evidence="4 5">
    <name type="scientific">Sporosarcina koreensis</name>
    <dbReference type="NCBI Taxonomy" id="334735"/>
    <lineage>
        <taxon>Bacteria</taxon>
        <taxon>Bacillati</taxon>
        <taxon>Bacillota</taxon>
        <taxon>Bacilli</taxon>
        <taxon>Bacillales</taxon>
        <taxon>Caryophanaceae</taxon>
        <taxon>Sporosarcina</taxon>
    </lineage>
</organism>
<dbReference type="InterPro" id="IPR000182">
    <property type="entry name" value="GNAT_dom"/>
</dbReference>
<sequence>MIRPMTADDIGYIQHIAHITWNDTYAGIIPENIQTAFINRSYSNAMMVKRMEKTHVLVAECEQGTPIGFLNFTREDEDGDSELTDMYILPSHQHSGYGKKLFDFTIGMLGNAKQLYVYVDSRNTAGRAFYEKQGFELLEVFEEYFEGYPVETVQYVYYIHKPVLAY</sequence>